<evidence type="ECO:0000259" key="4">
    <source>
        <dbReference type="PROSITE" id="PS50893"/>
    </source>
</evidence>
<sequence length="256" mass="28837">MLNIKIKSFQVNDQFSLNNINLKIKSGSILALIGKSGSGKSSIANLVSGSTISEAAEIAINGKSINTNLDRLFKEFPEIGYVPQKLHLKPNHTVLEFLEMLFQQKTKKEGDKIIKNLIHQFNIKQLIGSKISTLSGGERQKLSIIQAISKPIKALILDEPFSQLDTVQKTEISQQIRELINQLNIPCLMISHDLIDVIQLGDKIAVMEKGKIEFQGTWQQFFTSQKKKMIQLREVIENYINTTQKAIEHLKKLSKG</sequence>
<gene>
    <name evidence="5" type="ORF">EOJ36_01440</name>
</gene>
<dbReference type="InterPro" id="IPR050093">
    <property type="entry name" value="ABC_SmlMolc_Importer"/>
</dbReference>
<dbReference type="GO" id="GO:0016887">
    <property type="term" value="F:ATP hydrolysis activity"/>
    <property type="evidence" value="ECO:0007669"/>
    <property type="project" value="InterPro"/>
</dbReference>
<dbReference type="SMART" id="SM00382">
    <property type="entry name" value="AAA"/>
    <property type="match status" value="1"/>
</dbReference>
<dbReference type="GO" id="GO:0005524">
    <property type="term" value="F:ATP binding"/>
    <property type="evidence" value="ECO:0007669"/>
    <property type="project" value="UniProtKB-KW"/>
</dbReference>
<dbReference type="Gene3D" id="3.40.50.300">
    <property type="entry name" value="P-loop containing nucleotide triphosphate hydrolases"/>
    <property type="match status" value="1"/>
</dbReference>
<dbReference type="PANTHER" id="PTHR42781">
    <property type="entry name" value="SPERMIDINE/PUTRESCINE IMPORT ATP-BINDING PROTEIN POTA"/>
    <property type="match status" value="1"/>
</dbReference>
<feature type="domain" description="ABC transporter" evidence="4">
    <location>
        <begin position="2"/>
        <end position="234"/>
    </location>
</feature>
<dbReference type="PROSITE" id="PS50893">
    <property type="entry name" value="ABC_TRANSPORTER_2"/>
    <property type="match status" value="1"/>
</dbReference>
<dbReference type="PANTHER" id="PTHR42781:SF4">
    <property type="entry name" value="SPERMIDINE_PUTRESCINE IMPORT ATP-BINDING PROTEIN POTA"/>
    <property type="match status" value="1"/>
</dbReference>
<evidence type="ECO:0000256" key="2">
    <source>
        <dbReference type="ARBA" id="ARBA00022741"/>
    </source>
</evidence>
<evidence type="ECO:0000313" key="6">
    <source>
        <dbReference type="Proteomes" id="UP000282832"/>
    </source>
</evidence>
<proteinExistence type="predicted"/>
<dbReference type="AlphaFoldDB" id="A0A437PWP6"/>
<keyword evidence="2" id="KW-0547">Nucleotide-binding</keyword>
<keyword evidence="1" id="KW-0813">Transport</keyword>
<reference evidence="5 6" key="1">
    <citation type="submission" date="2019-01" db="EMBL/GenBank/DDBJ databases">
        <authorList>
            <person name="Chen W.-M."/>
        </authorList>
    </citation>
    <scope>NUCLEOTIDE SEQUENCE [LARGE SCALE GENOMIC DNA]</scope>
    <source>
        <strain evidence="5 6">FSY-15</strain>
    </source>
</reference>
<accession>A0A437PWP6</accession>
<dbReference type="RefSeq" id="WP_127802239.1">
    <property type="nucleotide sequence ID" value="NZ_SACY01000001.1"/>
</dbReference>
<evidence type="ECO:0000256" key="1">
    <source>
        <dbReference type="ARBA" id="ARBA00022448"/>
    </source>
</evidence>
<evidence type="ECO:0000256" key="3">
    <source>
        <dbReference type="ARBA" id="ARBA00022840"/>
    </source>
</evidence>
<dbReference type="OrthoDB" id="9802264at2"/>
<organism evidence="5 6">
    <name type="scientific">Sandaracinomonas limnophila</name>
    <dbReference type="NCBI Taxonomy" id="1862386"/>
    <lineage>
        <taxon>Bacteria</taxon>
        <taxon>Pseudomonadati</taxon>
        <taxon>Bacteroidota</taxon>
        <taxon>Cytophagia</taxon>
        <taxon>Cytophagales</taxon>
        <taxon>Flectobacillaceae</taxon>
        <taxon>Sandaracinomonas</taxon>
    </lineage>
</organism>
<dbReference type="InterPro" id="IPR003439">
    <property type="entry name" value="ABC_transporter-like_ATP-bd"/>
</dbReference>
<dbReference type="InterPro" id="IPR017871">
    <property type="entry name" value="ABC_transporter-like_CS"/>
</dbReference>
<dbReference type="Pfam" id="PF00005">
    <property type="entry name" value="ABC_tran"/>
    <property type="match status" value="1"/>
</dbReference>
<comment type="caution">
    <text evidence="5">The sequence shown here is derived from an EMBL/GenBank/DDBJ whole genome shotgun (WGS) entry which is preliminary data.</text>
</comment>
<dbReference type="PROSITE" id="PS00211">
    <property type="entry name" value="ABC_TRANSPORTER_1"/>
    <property type="match status" value="1"/>
</dbReference>
<dbReference type="SUPFAM" id="SSF52540">
    <property type="entry name" value="P-loop containing nucleoside triphosphate hydrolases"/>
    <property type="match status" value="1"/>
</dbReference>
<dbReference type="InterPro" id="IPR003593">
    <property type="entry name" value="AAA+_ATPase"/>
</dbReference>
<keyword evidence="6" id="KW-1185">Reference proteome</keyword>
<evidence type="ECO:0000313" key="5">
    <source>
        <dbReference type="EMBL" id="RVU26687.1"/>
    </source>
</evidence>
<keyword evidence="3 5" id="KW-0067">ATP-binding</keyword>
<dbReference type="EMBL" id="SACY01000001">
    <property type="protein sequence ID" value="RVU26687.1"/>
    <property type="molecule type" value="Genomic_DNA"/>
</dbReference>
<protein>
    <submittedName>
        <fullName evidence="5">ABC transporter ATP-binding protein</fullName>
    </submittedName>
</protein>
<name>A0A437PWP6_9BACT</name>
<dbReference type="InterPro" id="IPR027417">
    <property type="entry name" value="P-loop_NTPase"/>
</dbReference>
<dbReference type="Proteomes" id="UP000282832">
    <property type="component" value="Unassembled WGS sequence"/>
</dbReference>